<gene>
    <name evidence="8" type="ORF">C7380_11330</name>
</gene>
<dbReference type="EMBL" id="QGGI01000013">
    <property type="protein sequence ID" value="PWJ90042.1"/>
    <property type="molecule type" value="Genomic_DNA"/>
</dbReference>
<feature type="transmembrane region" description="Helical" evidence="6">
    <location>
        <begin position="262"/>
        <end position="280"/>
    </location>
</feature>
<sequence>MNNNKILTNKYMVIFLAFICCILWGSAFPVLKISYSEMNLNSNDIWEKVVFAGIRFLGSSIILFTYLIFNKKGINNLKIKDRNILFELFLLGLLQTTIQYFFFYNGLANTSGMKGAILQSSSTFITVILAHFIYNNDKINFNKIIGLLTGILGIIFSNWGKDFSFDFNFFGEGFLIFAGIISSFGTFLAKRLSKNIHPFLVSAWQMFMGSILMIIIGVFHMKKPLEFTTLSLTLLIYSSFLSAIAFGLWYSLLKYNKAGEVSIYRFMIPVSGSILSVLFIPDEKFSIQILFALFMVAIGIFAVNYKKK</sequence>
<evidence type="ECO:0000259" key="7">
    <source>
        <dbReference type="Pfam" id="PF00892"/>
    </source>
</evidence>
<dbReference type="AlphaFoldDB" id="A0AA45C5Y2"/>
<evidence type="ECO:0000256" key="6">
    <source>
        <dbReference type="SAM" id="Phobius"/>
    </source>
</evidence>
<comment type="caution">
    <text evidence="8">The sequence shown here is derived from an EMBL/GenBank/DDBJ whole genome shotgun (WGS) entry which is preliminary data.</text>
</comment>
<evidence type="ECO:0000256" key="3">
    <source>
        <dbReference type="ARBA" id="ARBA00022692"/>
    </source>
</evidence>
<evidence type="ECO:0000256" key="5">
    <source>
        <dbReference type="ARBA" id="ARBA00023136"/>
    </source>
</evidence>
<organism evidence="8 9">
    <name type="scientific">Oceanotoga teriensis</name>
    <dbReference type="NCBI Taxonomy" id="515440"/>
    <lineage>
        <taxon>Bacteria</taxon>
        <taxon>Thermotogati</taxon>
        <taxon>Thermotogota</taxon>
        <taxon>Thermotogae</taxon>
        <taxon>Petrotogales</taxon>
        <taxon>Petrotogaceae</taxon>
        <taxon>Oceanotoga</taxon>
    </lineage>
</organism>
<feature type="transmembrane region" description="Helical" evidence="6">
    <location>
        <begin position="169"/>
        <end position="189"/>
    </location>
</feature>
<name>A0AA45C5Y2_9BACT</name>
<dbReference type="InterPro" id="IPR037185">
    <property type="entry name" value="EmrE-like"/>
</dbReference>
<keyword evidence="5 6" id="KW-0472">Membrane</keyword>
<protein>
    <submittedName>
        <fullName evidence="8">Drug/metabolite transporter (DMT)-like permease</fullName>
    </submittedName>
</protein>
<feature type="transmembrane region" description="Helical" evidence="6">
    <location>
        <begin position="12"/>
        <end position="30"/>
    </location>
</feature>
<accession>A0AA45C5Y2</accession>
<dbReference type="PANTHER" id="PTHR32322:SF18">
    <property type="entry name" value="S-ADENOSYLMETHIONINE_S-ADENOSYLHOMOCYSTEINE TRANSPORTER"/>
    <property type="match status" value="1"/>
</dbReference>
<dbReference type="Pfam" id="PF00892">
    <property type="entry name" value="EamA"/>
    <property type="match status" value="2"/>
</dbReference>
<feature type="transmembrane region" description="Helical" evidence="6">
    <location>
        <begin position="141"/>
        <end position="157"/>
    </location>
</feature>
<evidence type="ECO:0000256" key="4">
    <source>
        <dbReference type="ARBA" id="ARBA00022989"/>
    </source>
</evidence>
<feature type="transmembrane region" description="Helical" evidence="6">
    <location>
        <begin position="84"/>
        <end position="104"/>
    </location>
</feature>
<dbReference type="Proteomes" id="UP000245921">
    <property type="component" value="Unassembled WGS sequence"/>
</dbReference>
<feature type="domain" description="EamA" evidence="7">
    <location>
        <begin position="13"/>
        <end position="158"/>
    </location>
</feature>
<evidence type="ECO:0000256" key="2">
    <source>
        <dbReference type="ARBA" id="ARBA00022475"/>
    </source>
</evidence>
<dbReference type="SUPFAM" id="SSF103481">
    <property type="entry name" value="Multidrug resistance efflux transporter EmrE"/>
    <property type="match status" value="2"/>
</dbReference>
<dbReference type="GO" id="GO:0005886">
    <property type="term" value="C:plasma membrane"/>
    <property type="evidence" value="ECO:0007669"/>
    <property type="project" value="UniProtKB-SubCell"/>
</dbReference>
<keyword evidence="4 6" id="KW-1133">Transmembrane helix</keyword>
<dbReference type="PANTHER" id="PTHR32322">
    <property type="entry name" value="INNER MEMBRANE TRANSPORTER"/>
    <property type="match status" value="1"/>
</dbReference>
<evidence type="ECO:0000256" key="1">
    <source>
        <dbReference type="ARBA" id="ARBA00004651"/>
    </source>
</evidence>
<keyword evidence="9" id="KW-1185">Reference proteome</keyword>
<keyword evidence="2" id="KW-1003">Cell membrane</keyword>
<dbReference type="InterPro" id="IPR050638">
    <property type="entry name" value="AA-Vitamin_Transporters"/>
</dbReference>
<feature type="transmembrane region" description="Helical" evidence="6">
    <location>
        <begin position="201"/>
        <end position="221"/>
    </location>
</feature>
<proteinExistence type="predicted"/>
<dbReference type="RefSeq" id="WP_109605244.1">
    <property type="nucleotide sequence ID" value="NZ_JAMHJO010000019.1"/>
</dbReference>
<feature type="domain" description="EamA" evidence="7">
    <location>
        <begin position="170"/>
        <end position="304"/>
    </location>
</feature>
<keyword evidence="3 6" id="KW-0812">Transmembrane</keyword>
<evidence type="ECO:0000313" key="8">
    <source>
        <dbReference type="EMBL" id="PWJ90042.1"/>
    </source>
</evidence>
<feature type="transmembrane region" description="Helical" evidence="6">
    <location>
        <begin position="116"/>
        <end position="134"/>
    </location>
</feature>
<feature type="transmembrane region" description="Helical" evidence="6">
    <location>
        <begin position="50"/>
        <end position="69"/>
    </location>
</feature>
<feature type="transmembrane region" description="Helical" evidence="6">
    <location>
        <begin position="227"/>
        <end position="250"/>
    </location>
</feature>
<evidence type="ECO:0000313" key="9">
    <source>
        <dbReference type="Proteomes" id="UP000245921"/>
    </source>
</evidence>
<comment type="subcellular location">
    <subcellularLocation>
        <location evidence="1">Cell membrane</location>
        <topology evidence="1">Multi-pass membrane protein</topology>
    </subcellularLocation>
</comment>
<feature type="transmembrane region" description="Helical" evidence="6">
    <location>
        <begin position="286"/>
        <end position="305"/>
    </location>
</feature>
<dbReference type="InterPro" id="IPR000620">
    <property type="entry name" value="EamA_dom"/>
</dbReference>
<reference evidence="8 9" key="1">
    <citation type="submission" date="2018-05" db="EMBL/GenBank/DDBJ databases">
        <title>Genomic Encyclopedia of Type Strains, Phase IV (KMG-IV): sequencing the most valuable type-strain genomes for metagenomic binning, comparative biology and taxonomic classification.</title>
        <authorList>
            <person name="Goeker M."/>
        </authorList>
    </citation>
    <scope>NUCLEOTIDE SEQUENCE [LARGE SCALE GENOMIC DNA]</scope>
    <source>
        <strain evidence="8 9">DSM 24906</strain>
    </source>
</reference>